<dbReference type="Pfam" id="PF08447">
    <property type="entry name" value="PAS_3"/>
    <property type="match status" value="1"/>
</dbReference>
<keyword evidence="3" id="KW-0597">Phosphoprotein</keyword>
<dbReference type="RefSeq" id="WP_229121860.1">
    <property type="nucleotide sequence ID" value="NZ_CP064791.1"/>
</dbReference>
<dbReference type="SMART" id="SM00091">
    <property type="entry name" value="PAS"/>
    <property type="match status" value="3"/>
</dbReference>
<dbReference type="Proteomes" id="UP000663292">
    <property type="component" value="Chromosome"/>
</dbReference>
<dbReference type="EC" id="2.7.13.3" evidence="2"/>
<keyword evidence="5 11" id="KW-0418">Kinase</keyword>
<dbReference type="InterPro" id="IPR005467">
    <property type="entry name" value="His_kinase_dom"/>
</dbReference>
<protein>
    <recommendedName>
        <fullName evidence="2">histidine kinase</fullName>
        <ecNumber evidence="2">2.7.13.3</ecNumber>
    </recommendedName>
</protein>
<evidence type="ECO:0000256" key="5">
    <source>
        <dbReference type="ARBA" id="ARBA00022777"/>
    </source>
</evidence>
<dbReference type="SUPFAM" id="SSF55874">
    <property type="entry name" value="ATPase domain of HSP90 chaperone/DNA topoisomerase II/histidine kinase"/>
    <property type="match status" value="1"/>
</dbReference>
<dbReference type="CDD" id="cd00075">
    <property type="entry name" value="HATPase"/>
    <property type="match status" value="1"/>
</dbReference>
<dbReference type="PROSITE" id="PS50110">
    <property type="entry name" value="RESPONSE_REGULATORY"/>
    <property type="match status" value="1"/>
</dbReference>
<dbReference type="Pfam" id="PF00512">
    <property type="entry name" value="HisKA"/>
    <property type="match status" value="1"/>
</dbReference>
<evidence type="ECO:0000313" key="12">
    <source>
        <dbReference type="Proteomes" id="UP000663292"/>
    </source>
</evidence>
<evidence type="ECO:0000313" key="11">
    <source>
        <dbReference type="EMBL" id="QSG13912.1"/>
    </source>
</evidence>
<accession>A0A897NMC4</accession>
<dbReference type="InterPro" id="IPR001789">
    <property type="entry name" value="Sig_transdc_resp-reg_receiver"/>
</dbReference>
<dbReference type="Gene3D" id="3.30.450.20">
    <property type="entry name" value="PAS domain"/>
    <property type="match status" value="3"/>
</dbReference>
<dbReference type="PANTHER" id="PTHR43304">
    <property type="entry name" value="PHYTOCHROME-LIKE PROTEIN CPH1"/>
    <property type="match status" value="1"/>
</dbReference>
<organism evidence="11 12">
    <name type="scientific">Halapricum desulfuricans</name>
    <dbReference type="NCBI Taxonomy" id="2841257"/>
    <lineage>
        <taxon>Archaea</taxon>
        <taxon>Methanobacteriati</taxon>
        <taxon>Methanobacteriota</taxon>
        <taxon>Stenosarchaea group</taxon>
        <taxon>Halobacteria</taxon>
        <taxon>Halobacteriales</taxon>
        <taxon>Haloarculaceae</taxon>
        <taxon>Halapricum</taxon>
    </lineage>
</organism>
<dbReference type="InterPro" id="IPR013655">
    <property type="entry name" value="PAS_fold_3"/>
</dbReference>
<dbReference type="Gene3D" id="1.10.287.130">
    <property type="match status" value="1"/>
</dbReference>
<dbReference type="SMART" id="SM00448">
    <property type="entry name" value="REC"/>
    <property type="match status" value="1"/>
</dbReference>
<dbReference type="GeneID" id="68857002"/>
<evidence type="ECO:0000259" key="10">
    <source>
        <dbReference type="PROSITE" id="PS50113"/>
    </source>
</evidence>
<dbReference type="SMART" id="SM00388">
    <property type="entry name" value="HisKA"/>
    <property type="match status" value="1"/>
</dbReference>
<dbReference type="CDD" id="cd00156">
    <property type="entry name" value="REC"/>
    <property type="match status" value="1"/>
</dbReference>
<dbReference type="CDD" id="cd00130">
    <property type="entry name" value="PAS"/>
    <property type="match status" value="2"/>
</dbReference>
<dbReference type="InterPro" id="IPR036890">
    <property type="entry name" value="HATPase_C_sf"/>
</dbReference>
<dbReference type="PROSITE" id="PS50112">
    <property type="entry name" value="PAS"/>
    <property type="match status" value="1"/>
</dbReference>
<dbReference type="CDD" id="cd00082">
    <property type="entry name" value="HisKA"/>
    <property type="match status" value="1"/>
</dbReference>
<dbReference type="Pfam" id="PF02518">
    <property type="entry name" value="HATPase_c"/>
    <property type="match status" value="1"/>
</dbReference>
<dbReference type="InterPro" id="IPR003594">
    <property type="entry name" value="HATPase_dom"/>
</dbReference>
<comment type="catalytic activity">
    <reaction evidence="1">
        <text>ATP + protein L-histidine = ADP + protein N-phospho-L-histidine.</text>
        <dbReference type="EC" id="2.7.13.3"/>
    </reaction>
</comment>
<dbReference type="Pfam" id="PF13426">
    <property type="entry name" value="PAS_9"/>
    <property type="match status" value="2"/>
</dbReference>
<name>A0A897NMC4_9EURY</name>
<evidence type="ECO:0000259" key="9">
    <source>
        <dbReference type="PROSITE" id="PS50112"/>
    </source>
</evidence>
<feature type="domain" description="PAC" evidence="10">
    <location>
        <begin position="463"/>
        <end position="516"/>
    </location>
</feature>
<dbReference type="GO" id="GO:0000155">
    <property type="term" value="F:phosphorelay sensor kinase activity"/>
    <property type="evidence" value="ECO:0007669"/>
    <property type="project" value="InterPro"/>
</dbReference>
<dbReference type="SUPFAM" id="SSF55785">
    <property type="entry name" value="PYP-like sensor domain (PAS domain)"/>
    <property type="match status" value="3"/>
</dbReference>
<dbReference type="InterPro" id="IPR011006">
    <property type="entry name" value="CheY-like_superfamily"/>
</dbReference>
<dbReference type="InterPro" id="IPR035965">
    <property type="entry name" value="PAS-like_dom_sf"/>
</dbReference>
<comment type="caution">
    <text evidence="6">Lacks conserved residue(s) required for the propagation of feature annotation.</text>
</comment>
<dbReference type="AlphaFoldDB" id="A0A897NMC4"/>
<gene>
    <name evidence="11" type="ORF">HSEST_0363</name>
</gene>
<feature type="domain" description="PAS" evidence="9">
    <location>
        <begin position="263"/>
        <end position="334"/>
    </location>
</feature>
<dbReference type="Gene3D" id="3.30.565.10">
    <property type="entry name" value="Histidine kinase-like ATPase, C-terminal domain"/>
    <property type="match status" value="1"/>
</dbReference>
<dbReference type="InterPro" id="IPR052162">
    <property type="entry name" value="Sensor_kinase/Photoreceptor"/>
</dbReference>
<dbReference type="PROSITE" id="PS50113">
    <property type="entry name" value="PAC"/>
    <property type="match status" value="1"/>
</dbReference>
<dbReference type="SUPFAM" id="SSF52172">
    <property type="entry name" value="CheY-like"/>
    <property type="match status" value="1"/>
</dbReference>
<dbReference type="InterPro" id="IPR001610">
    <property type="entry name" value="PAC"/>
</dbReference>
<feature type="domain" description="Histidine kinase" evidence="7">
    <location>
        <begin position="527"/>
        <end position="717"/>
    </location>
</feature>
<dbReference type="Pfam" id="PF00072">
    <property type="entry name" value="Response_reg"/>
    <property type="match status" value="1"/>
</dbReference>
<dbReference type="PANTHER" id="PTHR43304:SF1">
    <property type="entry name" value="PAC DOMAIN-CONTAINING PROTEIN"/>
    <property type="match status" value="1"/>
</dbReference>
<evidence type="ECO:0000256" key="6">
    <source>
        <dbReference type="PROSITE-ProRule" id="PRU00169"/>
    </source>
</evidence>
<reference evidence="11 12" key="1">
    <citation type="submission" date="2020-11" db="EMBL/GenBank/DDBJ databases">
        <title>Carbohydrate-dependent, anaerobic sulfur respiration: A novel catabolism in halophilic archaea.</title>
        <authorList>
            <person name="Sorokin D.Y."/>
            <person name="Messina E."/>
            <person name="Smedile F."/>
            <person name="La Cono V."/>
            <person name="Hallsworth J.E."/>
            <person name="Yakimov M.M."/>
        </authorList>
    </citation>
    <scope>NUCLEOTIDE SEQUENCE [LARGE SCALE GENOMIC DNA]</scope>
    <source>
        <strain evidence="11 12">HSR-Est</strain>
    </source>
</reference>
<dbReference type="PROSITE" id="PS50109">
    <property type="entry name" value="HIS_KIN"/>
    <property type="match status" value="1"/>
</dbReference>
<dbReference type="InterPro" id="IPR000014">
    <property type="entry name" value="PAS"/>
</dbReference>
<evidence type="ECO:0000259" key="7">
    <source>
        <dbReference type="PROSITE" id="PS50109"/>
    </source>
</evidence>
<dbReference type="InterPro" id="IPR036097">
    <property type="entry name" value="HisK_dim/P_sf"/>
</dbReference>
<keyword evidence="4" id="KW-0808">Transferase</keyword>
<evidence type="ECO:0000256" key="3">
    <source>
        <dbReference type="ARBA" id="ARBA00022553"/>
    </source>
</evidence>
<proteinExistence type="predicted"/>
<sequence length="728" mass="82178">MGTAGSVRALYVGDDPHFGTLVGTFLEREADRLRVQATTGTDEARPILAERDFDCVVSAYDLPDRTGIEFFETIREDHPRLPFVLFFDQADEEGVREAIDAGVTDYVRSGSDQYAVLADRIVNAVYRSRATRRLREEEKEYRSLFAEMNKGVALHELVTDDAGEPVDFRILEVNDQYASTLDLDREDIVGRLASEIYGTVASDYLDRYAEVVRMGESTEFETYYPPLEKHVRVSAFALTDDQFGTVLSDVTKQRRTETKLQQSQRTYENLFEGISDIAFVHEAHGEIIAVNEAACERLGYDEESLIGMSPLDGDILGISDAKLREQLETIREKGRVTFETAFVTKDREHVPVEISSSRIEYFGMPAILSVARDITERNERERQLQTLNERFELALEAGQFGIWDWDVETDEVTFSERWAGMLGHSLEEIEPHLNAWEKRVHPEDLPDARDALEAHFGGETDYYECDHRMRTKSGDWIWIRDVGKVFEWGEDGDPVRMVGIHQDITERKQRQKELRRQNERLEEFASVVSHDLRNPLQVASGRLKLAREDCDSEHLDRIDDALDRSQALIDDLLTLAQKGERVAETEIVGLSAPVEGGWHNVETDGATLSVEADVSVRADEGRLQQLFENLFRNAVEHGGSDPTVRIGPLDERDGFYVADDGDGIPPDERADVFESGYSTAEDGTGFGLAIVEEITHAHGWDIDVTDSEHGGARFEISDIDVVAGHSES</sequence>
<evidence type="ECO:0000256" key="2">
    <source>
        <dbReference type="ARBA" id="ARBA00012438"/>
    </source>
</evidence>
<dbReference type="NCBIfam" id="TIGR00229">
    <property type="entry name" value="sensory_box"/>
    <property type="match status" value="2"/>
</dbReference>
<dbReference type="SMART" id="SM00086">
    <property type="entry name" value="PAC"/>
    <property type="match status" value="2"/>
</dbReference>
<dbReference type="Gene3D" id="3.40.50.2300">
    <property type="match status" value="1"/>
</dbReference>
<evidence type="ECO:0000256" key="1">
    <source>
        <dbReference type="ARBA" id="ARBA00000085"/>
    </source>
</evidence>
<keyword evidence="12" id="KW-1185">Reference proteome</keyword>
<evidence type="ECO:0000259" key="8">
    <source>
        <dbReference type="PROSITE" id="PS50110"/>
    </source>
</evidence>
<dbReference type="InterPro" id="IPR003661">
    <property type="entry name" value="HisK_dim/P_dom"/>
</dbReference>
<dbReference type="InterPro" id="IPR000700">
    <property type="entry name" value="PAS-assoc_C"/>
</dbReference>
<dbReference type="EMBL" id="CP064791">
    <property type="protein sequence ID" value="QSG13912.1"/>
    <property type="molecule type" value="Genomic_DNA"/>
</dbReference>
<dbReference type="SUPFAM" id="SSF47384">
    <property type="entry name" value="Homodimeric domain of signal transducing histidine kinase"/>
    <property type="match status" value="1"/>
</dbReference>
<evidence type="ECO:0000256" key="4">
    <source>
        <dbReference type="ARBA" id="ARBA00022679"/>
    </source>
</evidence>
<feature type="domain" description="Response regulatory" evidence="8">
    <location>
        <begin position="8"/>
        <end position="124"/>
    </location>
</feature>
<dbReference type="SMART" id="SM00387">
    <property type="entry name" value="HATPase_c"/>
    <property type="match status" value="1"/>
</dbReference>